<dbReference type="GO" id="GO:0016887">
    <property type="term" value="F:ATP hydrolysis activity"/>
    <property type="evidence" value="ECO:0007669"/>
    <property type="project" value="InterPro"/>
</dbReference>
<dbReference type="NCBIfam" id="TIGR00092">
    <property type="entry name" value="redox-regulated ATPase YchF"/>
    <property type="match status" value="1"/>
</dbReference>
<dbReference type="PROSITE" id="PS51710">
    <property type="entry name" value="G_OBG"/>
    <property type="match status" value="1"/>
</dbReference>
<evidence type="ECO:0000313" key="4">
    <source>
        <dbReference type="Proteomes" id="UP000265618"/>
    </source>
</evidence>
<dbReference type="GO" id="GO:0005737">
    <property type="term" value="C:cytoplasm"/>
    <property type="evidence" value="ECO:0007669"/>
    <property type="project" value="TreeGrafter"/>
</dbReference>
<dbReference type="Gene3D" id="3.10.20.30">
    <property type="match status" value="1"/>
</dbReference>
<comment type="caution">
    <text evidence="3">The sequence shown here is derived from an EMBL/GenBank/DDBJ whole genome shotgun (WGS) entry which is preliminary data.</text>
</comment>
<dbReference type="AlphaFoldDB" id="A0A9K3D5U0"/>
<dbReference type="OrthoDB" id="424823at2759"/>
<dbReference type="SUPFAM" id="SSF52540">
    <property type="entry name" value="P-loop containing nucleoside triphosphate hydrolases"/>
    <property type="match status" value="1"/>
</dbReference>
<dbReference type="Gene3D" id="1.10.150.300">
    <property type="entry name" value="TGS-like domain"/>
    <property type="match status" value="1"/>
</dbReference>
<keyword evidence="1" id="KW-0547">Nucleotide-binding</keyword>
<dbReference type="PANTHER" id="PTHR23305">
    <property type="entry name" value="OBG GTPASE FAMILY"/>
    <property type="match status" value="1"/>
</dbReference>
<proteinExistence type="predicted"/>
<dbReference type="PANTHER" id="PTHR23305:SF11">
    <property type="entry name" value="OBG-LIKE ATPASE 1"/>
    <property type="match status" value="1"/>
</dbReference>
<dbReference type="InterPro" id="IPR004396">
    <property type="entry name" value="ATPase_YchF/OLA1"/>
</dbReference>
<dbReference type="GO" id="GO:0005525">
    <property type="term" value="F:GTP binding"/>
    <property type="evidence" value="ECO:0007669"/>
    <property type="project" value="InterPro"/>
</dbReference>
<protein>
    <submittedName>
        <fullName evidence="3">Ribosome-binding ATPase YchF/Obg-like ATPase 1</fullName>
    </submittedName>
</protein>
<evidence type="ECO:0000256" key="1">
    <source>
        <dbReference type="ARBA" id="ARBA00022741"/>
    </source>
</evidence>
<dbReference type="InterPro" id="IPR012675">
    <property type="entry name" value="Beta-grasp_dom_sf"/>
</dbReference>
<feature type="domain" description="OBG-type G" evidence="2">
    <location>
        <begin position="26"/>
        <end position="250"/>
    </location>
</feature>
<dbReference type="GO" id="GO:0005524">
    <property type="term" value="F:ATP binding"/>
    <property type="evidence" value="ECO:0007669"/>
    <property type="project" value="InterPro"/>
</dbReference>
<evidence type="ECO:0000259" key="2">
    <source>
        <dbReference type="PROSITE" id="PS51710"/>
    </source>
</evidence>
<accession>A0A9K3D5U0</accession>
<organism evidence="3 4">
    <name type="scientific">Kipferlia bialata</name>
    <dbReference type="NCBI Taxonomy" id="797122"/>
    <lineage>
        <taxon>Eukaryota</taxon>
        <taxon>Metamonada</taxon>
        <taxon>Carpediemonas-like organisms</taxon>
        <taxon>Kipferlia</taxon>
    </lineage>
</organism>
<dbReference type="PRINTS" id="PR00326">
    <property type="entry name" value="GTP1OBG"/>
</dbReference>
<dbReference type="Proteomes" id="UP000265618">
    <property type="component" value="Unassembled WGS sequence"/>
</dbReference>
<name>A0A9K3D5U0_9EUKA</name>
<dbReference type="InterPro" id="IPR006073">
    <property type="entry name" value="GTP-bd"/>
</dbReference>
<dbReference type="InterPro" id="IPR031167">
    <property type="entry name" value="G_OBG"/>
</dbReference>
<dbReference type="CDD" id="cd01900">
    <property type="entry name" value="YchF"/>
    <property type="match status" value="1"/>
</dbReference>
<keyword evidence="4" id="KW-1185">Reference proteome</keyword>
<reference evidence="3 4" key="1">
    <citation type="journal article" date="2018" name="PLoS ONE">
        <title>The draft genome of Kipferlia bialata reveals reductive genome evolution in fornicate parasites.</title>
        <authorList>
            <person name="Tanifuji G."/>
            <person name="Takabayashi S."/>
            <person name="Kume K."/>
            <person name="Takagi M."/>
            <person name="Nakayama T."/>
            <person name="Kamikawa R."/>
            <person name="Inagaki Y."/>
            <person name="Hashimoto T."/>
        </authorList>
    </citation>
    <scope>NUCLEOTIDE SEQUENCE [LARGE SCALE GENOMIC DNA]</scope>
    <source>
        <strain evidence="3">NY0173</strain>
    </source>
</reference>
<dbReference type="InterPro" id="IPR023192">
    <property type="entry name" value="TGS-like_dom_sf"/>
</dbReference>
<dbReference type="Pfam" id="PF01926">
    <property type="entry name" value="MMR_HSR1"/>
    <property type="match status" value="1"/>
</dbReference>
<feature type="non-terminal residue" evidence="3">
    <location>
        <position position="250"/>
    </location>
</feature>
<dbReference type="Gene3D" id="3.40.50.300">
    <property type="entry name" value="P-loop containing nucleotide triphosphate hydrolases"/>
    <property type="match status" value="1"/>
</dbReference>
<sequence length="250" mass="28161">MAKKTKGNDDEPSAEIQLLGRSKNTLSCGIVGLPNVGKSLMFNMMSNCEVPSENFPFCTIDPNKARVAVPDERFDWLCQHYKPASEVPAHLEVIDIAGLVRGAHEGKGLGNAFLSNIRAVDGIYHLVRIFDDDMVTHVEGEVDPVRDLSIIHDELVFKDIQTLEKKIAECETTINKGMTSKKTAKEMLPVLQKCLENLRNNVDARLVDWKSAEIPIIRDLFLLTAKPVVYLVNMSQKDYLRKKNKWLKKV</sequence>
<gene>
    <name evidence="3" type="ORF">KIPB_011245</name>
</gene>
<evidence type="ECO:0000313" key="3">
    <source>
        <dbReference type="EMBL" id="GIQ88895.1"/>
    </source>
</evidence>
<dbReference type="InterPro" id="IPR041706">
    <property type="entry name" value="YchF_N"/>
</dbReference>
<dbReference type="EMBL" id="BDIP01004493">
    <property type="protein sequence ID" value="GIQ88895.1"/>
    <property type="molecule type" value="Genomic_DNA"/>
</dbReference>
<dbReference type="InterPro" id="IPR027417">
    <property type="entry name" value="P-loop_NTPase"/>
</dbReference>